<organism evidence="8 9">
    <name type="scientific">Pristionchus mayeri</name>
    <dbReference type="NCBI Taxonomy" id="1317129"/>
    <lineage>
        <taxon>Eukaryota</taxon>
        <taxon>Metazoa</taxon>
        <taxon>Ecdysozoa</taxon>
        <taxon>Nematoda</taxon>
        <taxon>Chromadorea</taxon>
        <taxon>Rhabditida</taxon>
        <taxon>Rhabditina</taxon>
        <taxon>Diplogasteromorpha</taxon>
        <taxon>Diplogasteroidea</taxon>
        <taxon>Neodiplogasteridae</taxon>
        <taxon>Pristionchus</taxon>
    </lineage>
</organism>
<dbReference type="InterPro" id="IPR026218">
    <property type="entry name" value="HRG"/>
</dbReference>
<feature type="transmembrane region" description="Helical" evidence="7">
    <location>
        <begin position="68"/>
        <end position="89"/>
    </location>
</feature>
<sequence length="99" mass="11395">LISSLYSYINWAFKKTKLLTRSDGKIEWIFMINLTITLLALIGMVACLLIAGVDHQKMSYADLIGENLWITAILCLVTANWAGIISYQIRSYCWWVYKI</sequence>
<dbReference type="EMBL" id="BTRK01000002">
    <property type="protein sequence ID" value="GMR38988.1"/>
    <property type="molecule type" value="Genomic_DNA"/>
</dbReference>
<evidence type="ECO:0000256" key="3">
    <source>
        <dbReference type="ARBA" id="ARBA00022448"/>
    </source>
</evidence>
<reference evidence="9" key="1">
    <citation type="submission" date="2022-10" db="EMBL/GenBank/DDBJ databases">
        <title>Genome assembly of Pristionchus species.</title>
        <authorList>
            <person name="Yoshida K."/>
            <person name="Sommer R.J."/>
        </authorList>
    </citation>
    <scope>NUCLEOTIDE SEQUENCE [LARGE SCALE GENOMIC DNA]</scope>
    <source>
        <strain evidence="9">RS5460</strain>
    </source>
</reference>
<dbReference type="Proteomes" id="UP001328107">
    <property type="component" value="Unassembled WGS sequence"/>
</dbReference>
<evidence type="ECO:0000256" key="4">
    <source>
        <dbReference type="ARBA" id="ARBA00022692"/>
    </source>
</evidence>
<comment type="caution">
    <text evidence="8">The sequence shown here is derived from an EMBL/GenBank/DDBJ whole genome shotgun (WGS) entry which is preliminary data.</text>
</comment>
<evidence type="ECO:0000313" key="9">
    <source>
        <dbReference type="Proteomes" id="UP001328107"/>
    </source>
</evidence>
<protein>
    <submittedName>
        <fullName evidence="8">Uncharacterized protein</fullName>
    </submittedName>
</protein>
<keyword evidence="6 7" id="KW-0472">Membrane</keyword>
<keyword evidence="5 7" id="KW-1133">Transmembrane helix</keyword>
<evidence type="ECO:0000256" key="6">
    <source>
        <dbReference type="ARBA" id="ARBA00023136"/>
    </source>
</evidence>
<feature type="non-terminal residue" evidence="8">
    <location>
        <position position="1"/>
    </location>
</feature>
<evidence type="ECO:0000313" key="8">
    <source>
        <dbReference type="EMBL" id="GMR38988.1"/>
    </source>
</evidence>
<keyword evidence="4 7" id="KW-0812">Transmembrane</keyword>
<evidence type="ECO:0000256" key="5">
    <source>
        <dbReference type="ARBA" id="ARBA00022989"/>
    </source>
</evidence>
<keyword evidence="9" id="KW-1185">Reference proteome</keyword>
<keyword evidence="3" id="KW-0813">Transport</keyword>
<comment type="similarity">
    <text evidence="2">Belongs to the HRG family.</text>
</comment>
<dbReference type="GO" id="GO:0015232">
    <property type="term" value="F:heme transmembrane transporter activity"/>
    <property type="evidence" value="ECO:0007669"/>
    <property type="project" value="InterPro"/>
</dbReference>
<accession>A0AAN5C674</accession>
<gene>
    <name evidence="8" type="ORF">PMAYCL1PPCAC_09183</name>
</gene>
<feature type="transmembrane region" description="Helical" evidence="7">
    <location>
        <begin position="28"/>
        <end position="53"/>
    </location>
</feature>
<dbReference type="AlphaFoldDB" id="A0AAN5C674"/>
<dbReference type="GO" id="GO:0016020">
    <property type="term" value="C:membrane"/>
    <property type="evidence" value="ECO:0007669"/>
    <property type="project" value="UniProtKB-SubCell"/>
</dbReference>
<comment type="subcellular location">
    <subcellularLocation>
        <location evidence="1">Membrane</location>
        <topology evidence="1">Multi-pass membrane protein</topology>
    </subcellularLocation>
</comment>
<evidence type="ECO:0000256" key="1">
    <source>
        <dbReference type="ARBA" id="ARBA00004141"/>
    </source>
</evidence>
<evidence type="ECO:0000256" key="7">
    <source>
        <dbReference type="SAM" id="Phobius"/>
    </source>
</evidence>
<name>A0AAN5C674_9BILA</name>
<evidence type="ECO:0000256" key="2">
    <source>
        <dbReference type="ARBA" id="ARBA00006203"/>
    </source>
</evidence>
<proteinExistence type="inferred from homology"/>
<dbReference type="Pfam" id="PF16954">
    <property type="entry name" value="HRG"/>
    <property type="match status" value="1"/>
</dbReference>